<reference evidence="4 5" key="1">
    <citation type="journal article" date="2015" name="Genome Biol.">
        <title>Comparative genomics of Steinernema reveals deeply conserved gene regulatory networks.</title>
        <authorList>
            <person name="Dillman A.R."/>
            <person name="Macchietto M."/>
            <person name="Porter C.F."/>
            <person name="Rogers A."/>
            <person name="Williams B."/>
            <person name="Antoshechkin I."/>
            <person name="Lee M.M."/>
            <person name="Goodwin Z."/>
            <person name="Lu X."/>
            <person name="Lewis E.E."/>
            <person name="Goodrich-Blair H."/>
            <person name="Stock S.P."/>
            <person name="Adams B.J."/>
            <person name="Sternberg P.W."/>
            <person name="Mortazavi A."/>
        </authorList>
    </citation>
    <scope>NUCLEOTIDE SEQUENCE [LARGE SCALE GENOMIC DNA]</scope>
    <source>
        <strain evidence="4 5">ALL</strain>
    </source>
</reference>
<keyword evidence="5" id="KW-1185">Reference proteome</keyword>
<name>A0A4U5ML49_STECR</name>
<evidence type="ECO:0000256" key="1">
    <source>
        <dbReference type="SAM" id="MobiDB-lite"/>
    </source>
</evidence>
<evidence type="ECO:0000313" key="5">
    <source>
        <dbReference type="Proteomes" id="UP000298663"/>
    </source>
</evidence>
<feature type="compositionally biased region" description="Low complexity" evidence="1">
    <location>
        <begin position="108"/>
        <end position="138"/>
    </location>
</feature>
<evidence type="ECO:0000256" key="3">
    <source>
        <dbReference type="SAM" id="SignalP"/>
    </source>
</evidence>
<comment type="caution">
    <text evidence="4">The sequence shown here is derived from an EMBL/GenBank/DDBJ whole genome shotgun (WGS) entry which is preliminary data.</text>
</comment>
<evidence type="ECO:0000256" key="2">
    <source>
        <dbReference type="SAM" id="Phobius"/>
    </source>
</evidence>
<sequence length="199" mass="21456">MAYFTTSLLSALLVFAESISNSFASSLWSLEGLVLSLDFAVFFCNLLLIGAAIAFHITELPCFMDLILAGLVSPELLFTSLKSTFSGRKRALPRGHRLPASVVSRGVSMASTSAPSGSSPTSPSMRSLSSSSSSSRPGCATMSARNALPPRHQEVALQHKEARKQGAVNVTIYSVRIYFVKLNNINTTLTTQKMQTKNY</sequence>
<organism evidence="4 5">
    <name type="scientific">Steinernema carpocapsae</name>
    <name type="common">Entomopathogenic nematode</name>
    <dbReference type="NCBI Taxonomy" id="34508"/>
    <lineage>
        <taxon>Eukaryota</taxon>
        <taxon>Metazoa</taxon>
        <taxon>Ecdysozoa</taxon>
        <taxon>Nematoda</taxon>
        <taxon>Chromadorea</taxon>
        <taxon>Rhabditida</taxon>
        <taxon>Tylenchina</taxon>
        <taxon>Panagrolaimomorpha</taxon>
        <taxon>Strongyloidoidea</taxon>
        <taxon>Steinernematidae</taxon>
        <taxon>Steinernema</taxon>
    </lineage>
</organism>
<keyword evidence="2" id="KW-0812">Transmembrane</keyword>
<feature type="region of interest" description="Disordered" evidence="1">
    <location>
        <begin position="107"/>
        <end position="161"/>
    </location>
</feature>
<accession>A0A4U5ML49</accession>
<feature type="compositionally biased region" description="Basic and acidic residues" evidence="1">
    <location>
        <begin position="151"/>
        <end position="161"/>
    </location>
</feature>
<dbReference type="Proteomes" id="UP000298663">
    <property type="component" value="Unassembled WGS sequence"/>
</dbReference>
<gene>
    <name evidence="4" type="ORF">L596_022251</name>
</gene>
<protein>
    <submittedName>
        <fullName evidence="4">Uncharacterized protein</fullName>
    </submittedName>
</protein>
<keyword evidence="2" id="KW-1133">Transmembrane helix</keyword>
<dbReference type="AlphaFoldDB" id="A0A4U5ML49"/>
<dbReference type="EMBL" id="AZBU02000007">
    <property type="protein sequence ID" value="TKR70199.1"/>
    <property type="molecule type" value="Genomic_DNA"/>
</dbReference>
<keyword evidence="2" id="KW-0472">Membrane</keyword>
<proteinExistence type="predicted"/>
<keyword evidence="3" id="KW-0732">Signal</keyword>
<feature type="signal peptide" evidence="3">
    <location>
        <begin position="1"/>
        <end position="24"/>
    </location>
</feature>
<evidence type="ECO:0000313" key="4">
    <source>
        <dbReference type="EMBL" id="TKR70199.1"/>
    </source>
</evidence>
<reference evidence="4 5" key="2">
    <citation type="journal article" date="2019" name="G3 (Bethesda)">
        <title>Hybrid Assembly of the Genome of the Entomopathogenic Nematode Steinernema carpocapsae Identifies the X-Chromosome.</title>
        <authorList>
            <person name="Serra L."/>
            <person name="Macchietto M."/>
            <person name="Macias-Munoz A."/>
            <person name="McGill C.J."/>
            <person name="Rodriguez I.M."/>
            <person name="Rodriguez B."/>
            <person name="Murad R."/>
            <person name="Mortazavi A."/>
        </authorList>
    </citation>
    <scope>NUCLEOTIDE SEQUENCE [LARGE SCALE GENOMIC DNA]</scope>
    <source>
        <strain evidence="4 5">ALL</strain>
    </source>
</reference>
<feature type="chain" id="PRO_5020566185" evidence="3">
    <location>
        <begin position="25"/>
        <end position="199"/>
    </location>
</feature>
<feature type="transmembrane region" description="Helical" evidence="2">
    <location>
        <begin position="34"/>
        <end position="55"/>
    </location>
</feature>